<evidence type="ECO:0000256" key="1">
    <source>
        <dbReference type="ARBA" id="ARBA00004162"/>
    </source>
</evidence>
<evidence type="ECO:0000256" key="7">
    <source>
        <dbReference type="ARBA" id="ARBA00022777"/>
    </source>
</evidence>
<comment type="catalytic activity">
    <reaction evidence="11">
        <text>L-threonyl-[protein] + ATP = O-phospho-L-threonyl-[protein] + ADP + H(+)</text>
        <dbReference type="Rhea" id="RHEA:46608"/>
        <dbReference type="Rhea" id="RHEA-COMP:11060"/>
        <dbReference type="Rhea" id="RHEA-COMP:11605"/>
        <dbReference type="ChEBI" id="CHEBI:15378"/>
        <dbReference type="ChEBI" id="CHEBI:30013"/>
        <dbReference type="ChEBI" id="CHEBI:30616"/>
        <dbReference type="ChEBI" id="CHEBI:61977"/>
        <dbReference type="ChEBI" id="CHEBI:456216"/>
        <dbReference type="EC" id="2.7.11.1"/>
    </reaction>
</comment>
<dbReference type="InterPro" id="IPR047117">
    <property type="entry name" value="PERK1-13-like"/>
</dbReference>
<dbReference type="EMBL" id="JAVXUO010000446">
    <property type="protein sequence ID" value="KAK2992015.1"/>
    <property type="molecule type" value="Genomic_DNA"/>
</dbReference>
<dbReference type="PANTHER" id="PTHR47982">
    <property type="entry name" value="PROLINE-RICH RECEPTOR-LIKE PROTEIN KINASE PERK4"/>
    <property type="match status" value="1"/>
</dbReference>
<dbReference type="InterPro" id="IPR017441">
    <property type="entry name" value="Protein_kinase_ATP_BS"/>
</dbReference>
<comment type="caution">
    <text evidence="16">The sequence shown here is derived from an EMBL/GenBank/DDBJ whole genome shotgun (WGS) entry which is preliminary data.</text>
</comment>
<evidence type="ECO:0000259" key="15">
    <source>
        <dbReference type="PROSITE" id="PS50011"/>
    </source>
</evidence>
<keyword evidence="6 13" id="KW-0547">Nucleotide-binding</keyword>
<dbReference type="Pfam" id="PF07714">
    <property type="entry name" value="PK_Tyr_Ser-Thr"/>
    <property type="match status" value="1"/>
</dbReference>
<evidence type="ECO:0000256" key="10">
    <source>
        <dbReference type="ARBA" id="ARBA00023136"/>
    </source>
</evidence>
<keyword evidence="4" id="KW-0808">Transferase</keyword>
<evidence type="ECO:0000256" key="11">
    <source>
        <dbReference type="ARBA" id="ARBA00047899"/>
    </source>
</evidence>
<keyword evidence="5 14" id="KW-0812">Transmembrane</keyword>
<evidence type="ECO:0000256" key="5">
    <source>
        <dbReference type="ARBA" id="ARBA00022692"/>
    </source>
</evidence>
<keyword evidence="9 14" id="KW-1133">Transmembrane helix</keyword>
<sequence length="439" mass="48268">MSGPLAAIVGGAGGSLALLGIVIGFVWFWICHCKKYSNKNSDTNSSDPSAVGKILSKLTPEMPEVPYHILLAFANSSPAITVELKSRGGSTSSAGPRLSGPHGARQFTMEELEQATNHFAESSLIGYGSFGLVFKGLLRDGTVVAIKRRTGFPRQEFVEEVAYLSGIRHRNLVTLLGYCQDNRYQMLVFEYLPNGSISNHLYGMAPTLEMTSFSALDMFKAYWCLTDIGKDSATKLEFKQRLSIALGVAKGLCHLHSQQPPIVHRNLKTSNVLIDESLIAKVADAGVSRLLERIEDAGPSHSTRVDVFEDPEVGRTGIVSERSDVYSFGVFLLELITGQEASHINSFGSQGSILQWVETHLNSNDLIDRRLVGRFTNEGMKDYIRLMLRCVSFLENERPKMETTISELDRTLEKEIMITTVMGEGTATVTLGSKLFTSD</sequence>
<keyword evidence="3" id="KW-0723">Serine/threonine-protein kinase</keyword>
<comment type="catalytic activity">
    <reaction evidence="12">
        <text>L-seryl-[protein] + ATP = O-phospho-L-seryl-[protein] + ADP + H(+)</text>
        <dbReference type="Rhea" id="RHEA:17989"/>
        <dbReference type="Rhea" id="RHEA-COMP:9863"/>
        <dbReference type="Rhea" id="RHEA-COMP:11604"/>
        <dbReference type="ChEBI" id="CHEBI:15378"/>
        <dbReference type="ChEBI" id="CHEBI:29999"/>
        <dbReference type="ChEBI" id="CHEBI:30616"/>
        <dbReference type="ChEBI" id="CHEBI:83421"/>
        <dbReference type="ChEBI" id="CHEBI:456216"/>
        <dbReference type="EC" id="2.7.11.1"/>
    </reaction>
</comment>
<dbReference type="InterPro" id="IPR000719">
    <property type="entry name" value="Prot_kinase_dom"/>
</dbReference>
<evidence type="ECO:0000256" key="13">
    <source>
        <dbReference type="PROSITE-ProRule" id="PRU10141"/>
    </source>
</evidence>
<evidence type="ECO:0000256" key="8">
    <source>
        <dbReference type="ARBA" id="ARBA00022840"/>
    </source>
</evidence>
<feature type="transmembrane region" description="Helical" evidence="14">
    <location>
        <begin position="6"/>
        <end position="30"/>
    </location>
</feature>
<keyword evidence="8 13" id="KW-0067">ATP-binding</keyword>
<evidence type="ECO:0000313" key="16">
    <source>
        <dbReference type="EMBL" id="KAK2992015.1"/>
    </source>
</evidence>
<dbReference type="PROSITE" id="PS50011">
    <property type="entry name" value="PROTEIN_KINASE_DOM"/>
    <property type="match status" value="1"/>
</dbReference>
<feature type="domain" description="Protein kinase" evidence="15">
    <location>
        <begin position="119"/>
        <end position="412"/>
    </location>
</feature>
<organism evidence="16 17">
    <name type="scientific">Escallonia rubra</name>
    <dbReference type="NCBI Taxonomy" id="112253"/>
    <lineage>
        <taxon>Eukaryota</taxon>
        <taxon>Viridiplantae</taxon>
        <taxon>Streptophyta</taxon>
        <taxon>Embryophyta</taxon>
        <taxon>Tracheophyta</taxon>
        <taxon>Spermatophyta</taxon>
        <taxon>Magnoliopsida</taxon>
        <taxon>eudicotyledons</taxon>
        <taxon>Gunneridae</taxon>
        <taxon>Pentapetalae</taxon>
        <taxon>asterids</taxon>
        <taxon>campanulids</taxon>
        <taxon>Escalloniales</taxon>
        <taxon>Escalloniaceae</taxon>
        <taxon>Escallonia</taxon>
    </lineage>
</organism>
<feature type="binding site" evidence="13">
    <location>
        <position position="147"/>
    </location>
    <ligand>
        <name>ATP</name>
        <dbReference type="ChEBI" id="CHEBI:30616"/>
    </ligand>
</feature>
<evidence type="ECO:0000256" key="4">
    <source>
        <dbReference type="ARBA" id="ARBA00022679"/>
    </source>
</evidence>
<keyword evidence="10 14" id="KW-0472">Membrane</keyword>
<dbReference type="GO" id="GO:0005524">
    <property type="term" value="F:ATP binding"/>
    <property type="evidence" value="ECO:0007669"/>
    <property type="project" value="UniProtKB-UniRule"/>
</dbReference>
<dbReference type="InterPro" id="IPR001245">
    <property type="entry name" value="Ser-Thr/Tyr_kinase_cat_dom"/>
</dbReference>
<evidence type="ECO:0000256" key="9">
    <source>
        <dbReference type="ARBA" id="ARBA00022989"/>
    </source>
</evidence>
<evidence type="ECO:0000256" key="3">
    <source>
        <dbReference type="ARBA" id="ARBA00022527"/>
    </source>
</evidence>
<accession>A0AA88RYF6</accession>
<gene>
    <name evidence="16" type="ORF">RJ640_014876</name>
</gene>
<evidence type="ECO:0000313" key="17">
    <source>
        <dbReference type="Proteomes" id="UP001187471"/>
    </source>
</evidence>
<evidence type="ECO:0000256" key="14">
    <source>
        <dbReference type="SAM" id="Phobius"/>
    </source>
</evidence>
<keyword evidence="17" id="KW-1185">Reference proteome</keyword>
<proteinExistence type="predicted"/>
<dbReference type="PANTHER" id="PTHR47982:SF54">
    <property type="entry name" value="PROTEIN KINASE SUPERFAMILY PROTEIN"/>
    <property type="match status" value="1"/>
</dbReference>
<evidence type="ECO:0000256" key="12">
    <source>
        <dbReference type="ARBA" id="ARBA00048679"/>
    </source>
</evidence>
<dbReference type="GO" id="GO:0005886">
    <property type="term" value="C:plasma membrane"/>
    <property type="evidence" value="ECO:0007669"/>
    <property type="project" value="UniProtKB-SubCell"/>
</dbReference>
<comment type="subcellular location">
    <subcellularLocation>
        <location evidence="1">Cell membrane</location>
        <topology evidence="1">Single-pass membrane protein</topology>
    </subcellularLocation>
</comment>
<dbReference type="EC" id="2.7.11.1" evidence="2"/>
<protein>
    <recommendedName>
        <fullName evidence="2">non-specific serine/threonine protein kinase</fullName>
        <ecNumber evidence="2">2.7.11.1</ecNumber>
    </recommendedName>
</protein>
<dbReference type="Proteomes" id="UP001187471">
    <property type="component" value="Unassembled WGS sequence"/>
</dbReference>
<evidence type="ECO:0000256" key="6">
    <source>
        <dbReference type="ARBA" id="ARBA00022741"/>
    </source>
</evidence>
<dbReference type="AlphaFoldDB" id="A0AA88RYF6"/>
<evidence type="ECO:0000256" key="2">
    <source>
        <dbReference type="ARBA" id="ARBA00012513"/>
    </source>
</evidence>
<dbReference type="Gene3D" id="3.30.200.20">
    <property type="entry name" value="Phosphorylase Kinase, domain 1"/>
    <property type="match status" value="1"/>
</dbReference>
<dbReference type="FunFam" id="3.30.200.20:FF:000039">
    <property type="entry name" value="receptor-like protein kinase FERONIA"/>
    <property type="match status" value="1"/>
</dbReference>
<reference evidence="16" key="1">
    <citation type="submission" date="2022-12" db="EMBL/GenBank/DDBJ databases">
        <title>Draft genome assemblies for two species of Escallonia (Escalloniales).</title>
        <authorList>
            <person name="Chanderbali A."/>
            <person name="Dervinis C."/>
            <person name="Anghel I."/>
            <person name="Soltis D."/>
            <person name="Soltis P."/>
            <person name="Zapata F."/>
        </authorList>
    </citation>
    <scope>NUCLEOTIDE SEQUENCE</scope>
    <source>
        <strain evidence="16">UCBG92.1500</strain>
        <tissue evidence="16">Leaf</tissue>
    </source>
</reference>
<dbReference type="Gene3D" id="1.10.510.10">
    <property type="entry name" value="Transferase(Phosphotransferase) domain 1"/>
    <property type="match status" value="1"/>
</dbReference>
<dbReference type="PROSITE" id="PS00107">
    <property type="entry name" value="PROTEIN_KINASE_ATP"/>
    <property type="match status" value="1"/>
</dbReference>
<name>A0AA88RYF6_9ASTE</name>
<dbReference type="SUPFAM" id="SSF56112">
    <property type="entry name" value="Protein kinase-like (PK-like)"/>
    <property type="match status" value="1"/>
</dbReference>
<keyword evidence="7" id="KW-0418">Kinase</keyword>
<dbReference type="FunFam" id="1.10.510.10:FF:000430">
    <property type="entry name" value="Protein kinase superfamily protein"/>
    <property type="match status" value="1"/>
</dbReference>
<dbReference type="InterPro" id="IPR011009">
    <property type="entry name" value="Kinase-like_dom_sf"/>
</dbReference>
<dbReference type="GO" id="GO:0004674">
    <property type="term" value="F:protein serine/threonine kinase activity"/>
    <property type="evidence" value="ECO:0007669"/>
    <property type="project" value="UniProtKB-KW"/>
</dbReference>